<comment type="caution">
    <text evidence="1">The sequence shown here is derived from an EMBL/GenBank/DDBJ whole genome shotgun (WGS) entry which is preliminary data.</text>
</comment>
<dbReference type="SUPFAM" id="SSF56112">
    <property type="entry name" value="Protein kinase-like (PK-like)"/>
    <property type="match status" value="1"/>
</dbReference>
<dbReference type="PANTHER" id="PTHR21310">
    <property type="entry name" value="AMINOGLYCOSIDE PHOSPHOTRANSFERASE-RELATED-RELATED"/>
    <property type="match status" value="1"/>
</dbReference>
<evidence type="ECO:0000313" key="2">
    <source>
        <dbReference type="Proteomes" id="UP000800235"/>
    </source>
</evidence>
<dbReference type="OrthoDB" id="3250044at2759"/>
<dbReference type="Proteomes" id="UP000800235">
    <property type="component" value="Unassembled WGS sequence"/>
</dbReference>
<reference evidence="1" key="1">
    <citation type="journal article" date="2020" name="Stud. Mycol.">
        <title>101 Dothideomycetes genomes: a test case for predicting lifestyles and emergence of pathogens.</title>
        <authorList>
            <person name="Haridas S."/>
            <person name="Albert R."/>
            <person name="Binder M."/>
            <person name="Bloem J."/>
            <person name="Labutti K."/>
            <person name="Salamov A."/>
            <person name="Andreopoulos B."/>
            <person name="Baker S."/>
            <person name="Barry K."/>
            <person name="Bills G."/>
            <person name="Bluhm B."/>
            <person name="Cannon C."/>
            <person name="Castanera R."/>
            <person name="Culley D."/>
            <person name="Daum C."/>
            <person name="Ezra D."/>
            <person name="Gonzalez J."/>
            <person name="Henrissat B."/>
            <person name="Kuo A."/>
            <person name="Liang C."/>
            <person name="Lipzen A."/>
            <person name="Lutzoni F."/>
            <person name="Magnuson J."/>
            <person name="Mondo S."/>
            <person name="Nolan M."/>
            <person name="Ohm R."/>
            <person name="Pangilinan J."/>
            <person name="Park H.-J."/>
            <person name="Ramirez L."/>
            <person name="Alfaro M."/>
            <person name="Sun H."/>
            <person name="Tritt A."/>
            <person name="Yoshinaga Y."/>
            <person name="Zwiers L.-H."/>
            <person name="Turgeon B."/>
            <person name="Goodwin S."/>
            <person name="Spatafora J."/>
            <person name="Crous P."/>
            <person name="Grigoriev I."/>
        </authorList>
    </citation>
    <scope>NUCLEOTIDE SEQUENCE</scope>
    <source>
        <strain evidence="1">CBS 130266</strain>
    </source>
</reference>
<gene>
    <name evidence="1" type="ORF">EJ08DRAFT_653365</name>
</gene>
<dbReference type="Gene3D" id="3.90.1200.10">
    <property type="match status" value="1"/>
</dbReference>
<dbReference type="PANTHER" id="PTHR21310:SF39">
    <property type="entry name" value="AMINOGLYCOSIDE PHOSPHOTRANSFERASE DOMAIN-CONTAINING PROTEIN"/>
    <property type="match status" value="1"/>
</dbReference>
<dbReference type="EMBL" id="MU007097">
    <property type="protein sequence ID" value="KAF2421523.1"/>
    <property type="molecule type" value="Genomic_DNA"/>
</dbReference>
<keyword evidence="2" id="KW-1185">Reference proteome</keyword>
<dbReference type="InterPro" id="IPR011009">
    <property type="entry name" value="Kinase-like_dom_sf"/>
</dbReference>
<dbReference type="Gene3D" id="3.30.200.150">
    <property type="match status" value="1"/>
</dbReference>
<proteinExistence type="predicted"/>
<sequence length="269" mass="30821">MFTQTPTLPSDFDIVQICQDKPPFAGSPHGNRLVEISEDVVVKFGLGVRKQEAENQIYAHQHVDSAILYIPQVFRFFAVAYPDFTMGYLIMERIVGCNLQDLDLSSRPDVTKHTIEAMRHLRSIPMPHSQGPGPVGGALAQGYLWSDDGAEHTFTSVEDMETWMNSKADVIRQPHMSLRKYELGMCHMDLVRRNIFLLPNSTICFVDWAFAGFFPTIFEIYTFRELRSQDELWFNQLLDYLPTPSADDEKVLNRLWIPAFVGLKYALPK</sequence>
<protein>
    <recommendedName>
        <fullName evidence="3">Aminoglycoside phosphotransferase domain-containing protein</fullName>
    </recommendedName>
</protein>
<evidence type="ECO:0008006" key="3">
    <source>
        <dbReference type="Google" id="ProtNLM"/>
    </source>
</evidence>
<name>A0A9P4TU03_9PEZI</name>
<dbReference type="AlphaFoldDB" id="A0A9P4TU03"/>
<evidence type="ECO:0000313" key="1">
    <source>
        <dbReference type="EMBL" id="KAF2421523.1"/>
    </source>
</evidence>
<organism evidence="1 2">
    <name type="scientific">Tothia fuscella</name>
    <dbReference type="NCBI Taxonomy" id="1048955"/>
    <lineage>
        <taxon>Eukaryota</taxon>
        <taxon>Fungi</taxon>
        <taxon>Dikarya</taxon>
        <taxon>Ascomycota</taxon>
        <taxon>Pezizomycotina</taxon>
        <taxon>Dothideomycetes</taxon>
        <taxon>Pleosporomycetidae</taxon>
        <taxon>Venturiales</taxon>
        <taxon>Cylindrosympodiaceae</taxon>
        <taxon>Tothia</taxon>
    </lineage>
</organism>
<accession>A0A9P4TU03</accession>
<dbReference type="InterPro" id="IPR051678">
    <property type="entry name" value="AGP_Transferase"/>
</dbReference>